<dbReference type="SMART" id="SM00256">
    <property type="entry name" value="FBOX"/>
    <property type="match status" value="1"/>
</dbReference>
<dbReference type="Pfam" id="PF13369">
    <property type="entry name" value="Transglut_core2"/>
    <property type="match status" value="1"/>
</dbReference>
<dbReference type="PANTHER" id="PTHR31350">
    <property type="entry name" value="SI:DKEY-261L7.2"/>
    <property type="match status" value="1"/>
</dbReference>
<dbReference type="EMBL" id="KZ772675">
    <property type="protein sequence ID" value="PTQ49301.1"/>
    <property type="molecule type" value="Genomic_DNA"/>
</dbReference>
<sequence length="673" mass="76774">MAGNRTIFSQFPEEILGKVFSQLSMEDLVHATAVCKAWQQVASSETLWELICRRRWRLWMRPSADASAGTSQLKGCYWRSMCQQRVELDTLARSLVADMAWPLKRHCCLRQLVSLGDYVVEELEKLSSQQGTLLEGIRYFASVALERINQSNCVKAMQELLKTPLPKLEDCLARGALIIAKLRYQDLDIEAIESKLDDWKEILLERLRNDPEFTRQGGLETSGGTLAGLKQLNVLIFGKVRCPTQGEETVLHGHHVDDVLQDSQERQNLNLRASREDYYNPSYYYLNEVLDSRKGVETSVAIIHSAIGRRCQIPVQMVAIPMHYVTKVGEEESADERFVNVSDSGRLLQRSECIDLIQSMGLEYEPKMLAPVPPSSVFIAICDNLIAIYSQGDGDQDARRQPKERQRMLLPLLDLLLAIKPDDCSNRFNRVKVLLEMSDFEAAIKDLEELLRLTDKAGMNAEDGISRALLQQYLQNAKEKREFHAAWSSARRTPRPHDVLYKIGTIVTHVRLQYPGVIFGWDREFSLDEEWITVMKVDQLQYGRSQPFYRVLVDQNFRSTSTYVAQENIMLAPGSGPLVHEELGMHFIGYRDGMYIPNEHLCYLYPEDVVEQEDESQLRDQTEIDKTWAYDLNKHAPTSTSHSEVEAGPSEFLPSLSQESERAAPKPPEQPKG</sequence>
<proteinExistence type="predicted"/>
<feature type="compositionally biased region" description="Basic and acidic residues" evidence="1">
    <location>
        <begin position="659"/>
        <end position="673"/>
    </location>
</feature>
<keyword evidence="4" id="KW-1185">Reference proteome</keyword>
<evidence type="ECO:0000313" key="4">
    <source>
        <dbReference type="Proteomes" id="UP000244005"/>
    </source>
</evidence>
<reference evidence="4" key="1">
    <citation type="journal article" date="2017" name="Cell">
        <title>Insights into land plant evolution garnered from the Marchantia polymorpha genome.</title>
        <authorList>
            <person name="Bowman J.L."/>
            <person name="Kohchi T."/>
            <person name="Yamato K.T."/>
            <person name="Jenkins J."/>
            <person name="Shu S."/>
            <person name="Ishizaki K."/>
            <person name="Yamaoka S."/>
            <person name="Nishihama R."/>
            <person name="Nakamura Y."/>
            <person name="Berger F."/>
            <person name="Adam C."/>
            <person name="Aki S.S."/>
            <person name="Althoff F."/>
            <person name="Araki T."/>
            <person name="Arteaga-Vazquez M.A."/>
            <person name="Balasubrmanian S."/>
            <person name="Barry K."/>
            <person name="Bauer D."/>
            <person name="Boehm C.R."/>
            <person name="Briginshaw L."/>
            <person name="Caballero-Perez J."/>
            <person name="Catarino B."/>
            <person name="Chen F."/>
            <person name="Chiyoda S."/>
            <person name="Chovatia M."/>
            <person name="Davies K.M."/>
            <person name="Delmans M."/>
            <person name="Demura T."/>
            <person name="Dierschke T."/>
            <person name="Dolan L."/>
            <person name="Dorantes-Acosta A.E."/>
            <person name="Eklund D.M."/>
            <person name="Florent S.N."/>
            <person name="Flores-Sandoval E."/>
            <person name="Fujiyama A."/>
            <person name="Fukuzawa H."/>
            <person name="Galik B."/>
            <person name="Grimanelli D."/>
            <person name="Grimwood J."/>
            <person name="Grossniklaus U."/>
            <person name="Hamada T."/>
            <person name="Haseloff J."/>
            <person name="Hetherington A.J."/>
            <person name="Higo A."/>
            <person name="Hirakawa Y."/>
            <person name="Hundley H.N."/>
            <person name="Ikeda Y."/>
            <person name="Inoue K."/>
            <person name="Inoue S.I."/>
            <person name="Ishida S."/>
            <person name="Jia Q."/>
            <person name="Kakita M."/>
            <person name="Kanazawa T."/>
            <person name="Kawai Y."/>
            <person name="Kawashima T."/>
            <person name="Kennedy M."/>
            <person name="Kinose K."/>
            <person name="Kinoshita T."/>
            <person name="Kohara Y."/>
            <person name="Koide E."/>
            <person name="Komatsu K."/>
            <person name="Kopischke S."/>
            <person name="Kubo M."/>
            <person name="Kyozuka J."/>
            <person name="Lagercrantz U."/>
            <person name="Lin S.S."/>
            <person name="Lindquist E."/>
            <person name="Lipzen A.M."/>
            <person name="Lu C.W."/>
            <person name="De Luna E."/>
            <person name="Martienssen R.A."/>
            <person name="Minamino N."/>
            <person name="Mizutani M."/>
            <person name="Mizutani M."/>
            <person name="Mochizuki N."/>
            <person name="Monte I."/>
            <person name="Mosher R."/>
            <person name="Nagasaki H."/>
            <person name="Nakagami H."/>
            <person name="Naramoto S."/>
            <person name="Nishitani K."/>
            <person name="Ohtani M."/>
            <person name="Okamoto T."/>
            <person name="Okumura M."/>
            <person name="Phillips J."/>
            <person name="Pollak B."/>
            <person name="Reinders A."/>
            <person name="Rovekamp M."/>
            <person name="Sano R."/>
            <person name="Sawa S."/>
            <person name="Schmid M.W."/>
            <person name="Shirakawa M."/>
            <person name="Solano R."/>
            <person name="Spunde A."/>
            <person name="Suetsugu N."/>
            <person name="Sugano S."/>
            <person name="Sugiyama A."/>
            <person name="Sun R."/>
            <person name="Suzuki Y."/>
            <person name="Takenaka M."/>
            <person name="Takezawa D."/>
            <person name="Tomogane H."/>
            <person name="Tsuzuki M."/>
            <person name="Ueda T."/>
            <person name="Umeda M."/>
            <person name="Ward J.M."/>
            <person name="Watanabe Y."/>
            <person name="Yazaki K."/>
            <person name="Yokoyama R."/>
            <person name="Yoshitake Y."/>
            <person name="Yotsui I."/>
            <person name="Zachgo S."/>
            <person name="Schmutz J."/>
        </authorList>
    </citation>
    <scope>NUCLEOTIDE SEQUENCE [LARGE SCALE GENOMIC DNA]</scope>
    <source>
        <strain evidence="4">Tak-1</strain>
    </source>
</reference>
<dbReference type="InterPro" id="IPR001810">
    <property type="entry name" value="F-box_dom"/>
</dbReference>
<feature type="domain" description="F-box" evidence="2">
    <location>
        <begin position="5"/>
        <end position="51"/>
    </location>
</feature>
<feature type="region of interest" description="Disordered" evidence="1">
    <location>
        <begin position="635"/>
        <end position="673"/>
    </location>
</feature>
<protein>
    <recommendedName>
        <fullName evidence="2">F-box domain-containing protein</fullName>
    </recommendedName>
</protein>
<dbReference type="InterPro" id="IPR036047">
    <property type="entry name" value="F-box-like_dom_sf"/>
</dbReference>
<dbReference type="GO" id="GO:0003677">
    <property type="term" value="F:DNA binding"/>
    <property type="evidence" value="ECO:0007669"/>
    <property type="project" value="InterPro"/>
</dbReference>
<dbReference type="Gene3D" id="1.20.1280.50">
    <property type="match status" value="1"/>
</dbReference>
<organism evidence="3 4">
    <name type="scientific">Marchantia polymorpha</name>
    <name type="common">Common liverwort</name>
    <name type="synonym">Marchantia aquatica</name>
    <dbReference type="NCBI Taxonomy" id="3197"/>
    <lineage>
        <taxon>Eukaryota</taxon>
        <taxon>Viridiplantae</taxon>
        <taxon>Streptophyta</taxon>
        <taxon>Embryophyta</taxon>
        <taxon>Marchantiophyta</taxon>
        <taxon>Marchantiopsida</taxon>
        <taxon>Marchantiidae</taxon>
        <taxon>Marchantiales</taxon>
        <taxon>Marchantiaceae</taxon>
        <taxon>Marchantia</taxon>
    </lineage>
</organism>
<dbReference type="AlphaFoldDB" id="A0A2R6XT60"/>
<dbReference type="NCBIfam" id="TIGR02097">
    <property type="entry name" value="yccV"/>
    <property type="match status" value="1"/>
</dbReference>
<dbReference type="InterPro" id="IPR036623">
    <property type="entry name" value="Hemimethylated_DNA-bd_sf"/>
</dbReference>
<dbReference type="SMART" id="SM00992">
    <property type="entry name" value="YccV-like"/>
    <property type="match status" value="1"/>
</dbReference>
<dbReference type="PANTHER" id="PTHR31350:SF31">
    <property type="entry name" value="F-BOX DOMAIN-CONTAINING PROTEIN"/>
    <property type="match status" value="1"/>
</dbReference>
<accession>A0A2R6XT60</accession>
<dbReference type="SUPFAM" id="SSF81383">
    <property type="entry name" value="F-box domain"/>
    <property type="match status" value="1"/>
</dbReference>
<dbReference type="OMA" id="VAQENIM"/>
<dbReference type="OrthoDB" id="2012412at2759"/>
<gene>
    <name evidence="3" type="ORF">MARPO_0003s0180</name>
</gene>
<dbReference type="Pfam" id="PF08755">
    <property type="entry name" value="YccV-like"/>
    <property type="match status" value="1"/>
</dbReference>
<name>A0A2R6XT60_MARPO</name>
<dbReference type="Gene3D" id="2.30.30.390">
    <property type="entry name" value="Hemimethylated DNA-binding domain"/>
    <property type="match status" value="1"/>
</dbReference>
<evidence type="ECO:0000259" key="2">
    <source>
        <dbReference type="PROSITE" id="PS50181"/>
    </source>
</evidence>
<evidence type="ECO:0000313" key="3">
    <source>
        <dbReference type="EMBL" id="PTQ49301.1"/>
    </source>
</evidence>
<evidence type="ECO:0000256" key="1">
    <source>
        <dbReference type="SAM" id="MobiDB-lite"/>
    </source>
</evidence>
<dbReference type="PROSITE" id="PS50181">
    <property type="entry name" value="FBOX"/>
    <property type="match status" value="1"/>
</dbReference>
<dbReference type="Proteomes" id="UP000244005">
    <property type="component" value="Unassembled WGS sequence"/>
</dbReference>
<dbReference type="InterPro" id="IPR011722">
    <property type="entry name" value="Hemimethylated_DNA-bd_dom"/>
</dbReference>
<dbReference type="SUPFAM" id="SSF141255">
    <property type="entry name" value="YccV-like"/>
    <property type="match status" value="1"/>
</dbReference>
<dbReference type="Pfam" id="PF12937">
    <property type="entry name" value="F-box-like"/>
    <property type="match status" value="1"/>
</dbReference>
<dbReference type="InterPro" id="IPR032698">
    <property type="entry name" value="SirB1_N"/>
</dbReference>
<dbReference type="Gramene" id="Mp7g11670.1">
    <property type="protein sequence ID" value="Mp7g11670.1.cds"/>
    <property type="gene ID" value="Mp7g11670"/>
</dbReference>